<protein>
    <recommendedName>
        <fullName evidence="3">CB1 cannabinoid receptor-interacting protein 1</fullName>
    </recommendedName>
</protein>
<dbReference type="AlphaFoldDB" id="A0A0D8XCS0"/>
<evidence type="ECO:0000256" key="4">
    <source>
        <dbReference type="ARBA" id="ARBA00026030"/>
    </source>
</evidence>
<organism evidence="5 6">
    <name type="scientific">Dictyocaulus viviparus</name>
    <name type="common">Bovine lungworm</name>
    <dbReference type="NCBI Taxonomy" id="29172"/>
    <lineage>
        <taxon>Eukaryota</taxon>
        <taxon>Metazoa</taxon>
        <taxon>Ecdysozoa</taxon>
        <taxon>Nematoda</taxon>
        <taxon>Chromadorea</taxon>
        <taxon>Rhabditida</taxon>
        <taxon>Rhabditina</taxon>
        <taxon>Rhabditomorpha</taxon>
        <taxon>Strongyloidea</taxon>
        <taxon>Metastrongylidae</taxon>
        <taxon>Dictyocaulus</taxon>
    </lineage>
</organism>
<dbReference type="EMBL" id="KN716667">
    <property type="protein sequence ID" value="KJH42420.1"/>
    <property type="molecule type" value="Genomic_DNA"/>
</dbReference>
<dbReference type="Proteomes" id="UP000053766">
    <property type="component" value="Unassembled WGS sequence"/>
</dbReference>
<evidence type="ECO:0000256" key="3">
    <source>
        <dbReference type="ARBA" id="ARBA00015651"/>
    </source>
</evidence>
<reference evidence="5 6" key="1">
    <citation type="submission" date="2013-11" db="EMBL/GenBank/DDBJ databases">
        <title>Draft genome of the bovine lungworm Dictyocaulus viviparus.</title>
        <authorList>
            <person name="Mitreva M."/>
        </authorList>
    </citation>
    <scope>NUCLEOTIDE SEQUENCE [LARGE SCALE GENOMIC DNA]</scope>
    <source>
        <strain evidence="5 6">HannoverDv2000</strain>
    </source>
</reference>
<dbReference type="OrthoDB" id="5920443at2759"/>
<gene>
    <name evidence="5" type="ORF">DICVIV_11591</name>
</gene>
<evidence type="ECO:0000313" key="5">
    <source>
        <dbReference type="EMBL" id="KJH42420.1"/>
    </source>
</evidence>
<proteinExistence type="inferred from homology"/>
<evidence type="ECO:0000256" key="1">
    <source>
        <dbReference type="ARBA" id="ARBA00003884"/>
    </source>
</evidence>
<dbReference type="Pfam" id="PF15043">
    <property type="entry name" value="CNRIP1"/>
    <property type="match status" value="1"/>
</dbReference>
<reference evidence="6" key="2">
    <citation type="journal article" date="2016" name="Sci. Rep.">
        <title>Dictyocaulus viviparus genome, variome and transcriptome elucidate lungworm biology and support future intervention.</title>
        <authorList>
            <person name="McNulty S.N."/>
            <person name="Strube C."/>
            <person name="Rosa B.A."/>
            <person name="Martin J.C."/>
            <person name="Tyagi R."/>
            <person name="Choi Y.J."/>
            <person name="Wang Q."/>
            <person name="Hallsworth Pepin K."/>
            <person name="Zhang X."/>
            <person name="Ozersky P."/>
            <person name="Wilson R.K."/>
            <person name="Sternberg P.W."/>
            <person name="Gasser R.B."/>
            <person name="Mitreva M."/>
        </authorList>
    </citation>
    <scope>NUCLEOTIDE SEQUENCE [LARGE SCALE GENOMIC DNA]</scope>
    <source>
        <strain evidence="6">HannoverDv2000</strain>
    </source>
</reference>
<comment type="similarity">
    <text evidence="2">Belongs to the CNRIP family.</text>
</comment>
<keyword evidence="6" id="KW-1185">Reference proteome</keyword>
<evidence type="ECO:0000256" key="2">
    <source>
        <dbReference type="ARBA" id="ARBA00007288"/>
    </source>
</evidence>
<dbReference type="GO" id="GO:0031718">
    <property type="term" value="F:type 1 cannabinoid receptor binding"/>
    <property type="evidence" value="ECO:0007669"/>
    <property type="project" value="TreeGrafter"/>
</dbReference>
<comment type="function">
    <text evidence="1">Suppresses cannabinoid receptor CNR1-mediated tonic inhibition of voltage-gated calcium channels.</text>
</comment>
<comment type="subunit">
    <text evidence="4">Interacts with the cannabinoid receptor CNR1 (via C-terminus). Does not interact with cannabinoid receptor CNR2.</text>
</comment>
<dbReference type="PANTHER" id="PTHR31952:SF1">
    <property type="entry name" value="CB1 CANNABINOID RECEPTOR-INTERACTING PROTEIN 1"/>
    <property type="match status" value="1"/>
</dbReference>
<dbReference type="InterPro" id="IPR029204">
    <property type="entry name" value="CNRIP1"/>
</dbReference>
<name>A0A0D8XCS0_DICVI</name>
<sequence>MPTIGSFQLQICISQLEKGDAVSYKVDGERFEGGSKTLKFSTNSRYKITLSSKPPAEFHHMHLAGCDLQLHTDDPTSGQYSTEWNTTGIDVCKKGVRNNISLILQGPDGTLKRQLQSKFYEKEDSHAEWGQKLEYIQWTCMADNTGGITVTEEHIK</sequence>
<evidence type="ECO:0000313" key="6">
    <source>
        <dbReference type="Proteomes" id="UP000053766"/>
    </source>
</evidence>
<dbReference type="GO" id="GO:0005886">
    <property type="term" value="C:plasma membrane"/>
    <property type="evidence" value="ECO:0007669"/>
    <property type="project" value="TreeGrafter"/>
</dbReference>
<accession>A0A0D8XCS0</accession>
<dbReference type="STRING" id="29172.A0A0D8XCS0"/>
<dbReference type="PANTHER" id="PTHR31952">
    <property type="entry name" value="CB1 CANNABINOID RECEPTOR-INTERACTING PROTEIN 1"/>
    <property type="match status" value="1"/>
</dbReference>